<evidence type="ECO:0000256" key="5">
    <source>
        <dbReference type="HAMAP-Rule" id="MF_00787"/>
    </source>
</evidence>
<keyword evidence="4 5" id="KW-0949">S-adenosyl-L-methionine</keyword>
<dbReference type="InterPro" id="IPR002748">
    <property type="entry name" value="CbiD"/>
</dbReference>
<protein>
    <recommendedName>
        <fullName evidence="5">Cobalt-precorrin-5B C(1)-methyltransferase</fullName>
        <ecNumber evidence="5">2.1.1.195</ecNumber>
    </recommendedName>
    <alternativeName>
        <fullName evidence="5">Cobalt-precorrin-6A synthase</fullName>
    </alternativeName>
</protein>
<name>A0A1M7G3I7_9FIRM</name>
<dbReference type="GO" id="GO:0043780">
    <property type="term" value="F:cobalt-precorrin-5B C1-methyltransferase activity"/>
    <property type="evidence" value="ECO:0007669"/>
    <property type="project" value="RHEA"/>
</dbReference>
<dbReference type="OrthoDB" id="6439987at2"/>
<dbReference type="Pfam" id="PF01888">
    <property type="entry name" value="CbiD"/>
    <property type="match status" value="1"/>
</dbReference>
<dbReference type="EMBL" id="FRCP01000006">
    <property type="protein sequence ID" value="SHM10934.1"/>
    <property type="molecule type" value="Genomic_DNA"/>
</dbReference>
<keyword evidence="3 5" id="KW-0808">Transferase</keyword>
<evidence type="ECO:0000256" key="3">
    <source>
        <dbReference type="ARBA" id="ARBA00022679"/>
    </source>
</evidence>
<comment type="pathway">
    <text evidence="5">Cofactor biosynthesis; adenosylcobalamin biosynthesis; cob(II)yrinate a,c-diamide from sirohydrochlorin (anaerobic route): step 6/10.</text>
</comment>
<sequence length="382" mass="41132">MEAVPLVNTKKKLRSGYTTGSCAAAAAKAATSMLLSGVIVNKVSLLTPKGVTLQLTIEDINMSKDSVRCAIRKDSGDDPDVTNGILVYAKVNRIQGNQTIVDGGIGVGRVTLPGLWQKIGEAAINKVPRQMIMQEVTTVCEQMGYDGGLRVIIEIPEGVEIAKRTFNPRLGIEGGISVLGTTGIVEPMSESALIDSIALEIKVKKANGQEILILTPGNYGADFLNETLHIDINKAVKCSNYVGEALDTAVEVGYMKILMVGHVGKFVKLAAGIMNTHSKQADARMEIFLANAALEGANLETLQAIEQAITTDEMISILKQSGHLDSVMKRIMNRIQFYVQHRLGMDIKVGIMVFSVEYGLLGQTEGTEDLIIEEIGDNRVTS</sequence>
<dbReference type="AlphaFoldDB" id="A0A1M7G3I7"/>
<comment type="function">
    <text evidence="5">Catalyzes the methylation of C-1 in cobalt-precorrin-5B to form cobalt-precorrin-6A.</text>
</comment>
<evidence type="ECO:0000313" key="6">
    <source>
        <dbReference type="EMBL" id="SHM10934.1"/>
    </source>
</evidence>
<dbReference type="PANTHER" id="PTHR35863">
    <property type="entry name" value="COBALT-PRECORRIN-5B C(1)-METHYLTRANSFERASE"/>
    <property type="match status" value="1"/>
</dbReference>
<evidence type="ECO:0000256" key="1">
    <source>
        <dbReference type="ARBA" id="ARBA00022573"/>
    </source>
</evidence>
<keyword evidence="2 5" id="KW-0489">Methyltransferase</keyword>
<dbReference type="PANTHER" id="PTHR35863:SF1">
    <property type="entry name" value="COBALT-PRECORRIN-5B C(1)-METHYLTRANSFERASE"/>
    <property type="match status" value="1"/>
</dbReference>
<comment type="catalytic activity">
    <reaction evidence="5">
        <text>Co-precorrin-5B + S-adenosyl-L-methionine = Co-precorrin-6A + S-adenosyl-L-homocysteine</text>
        <dbReference type="Rhea" id="RHEA:26285"/>
        <dbReference type="ChEBI" id="CHEBI:57856"/>
        <dbReference type="ChEBI" id="CHEBI:59789"/>
        <dbReference type="ChEBI" id="CHEBI:60063"/>
        <dbReference type="ChEBI" id="CHEBI:60064"/>
        <dbReference type="EC" id="2.1.1.195"/>
    </reaction>
</comment>
<dbReference type="HAMAP" id="MF_00787">
    <property type="entry name" value="CbiD"/>
    <property type="match status" value="1"/>
</dbReference>
<dbReference type="STRING" id="1120996.SAMN02746066_00811"/>
<evidence type="ECO:0000256" key="4">
    <source>
        <dbReference type="ARBA" id="ARBA00022691"/>
    </source>
</evidence>
<dbReference type="Gene3D" id="3.30.2110.10">
    <property type="entry name" value="CbiD-like"/>
    <property type="match status" value="1"/>
</dbReference>
<organism evidence="6 7">
    <name type="scientific">Anaerosporobacter mobilis DSM 15930</name>
    <dbReference type="NCBI Taxonomy" id="1120996"/>
    <lineage>
        <taxon>Bacteria</taxon>
        <taxon>Bacillati</taxon>
        <taxon>Bacillota</taxon>
        <taxon>Clostridia</taxon>
        <taxon>Lachnospirales</taxon>
        <taxon>Lachnospiraceae</taxon>
        <taxon>Anaerosporobacter</taxon>
    </lineage>
</organism>
<dbReference type="InterPro" id="IPR036074">
    <property type="entry name" value="CbiD_sf"/>
</dbReference>
<evidence type="ECO:0000256" key="2">
    <source>
        <dbReference type="ARBA" id="ARBA00022603"/>
    </source>
</evidence>
<comment type="similarity">
    <text evidence="5">Belongs to the CbiD family.</text>
</comment>
<dbReference type="EC" id="2.1.1.195" evidence="5"/>
<dbReference type="GO" id="GO:0019251">
    <property type="term" value="P:anaerobic cobalamin biosynthetic process"/>
    <property type="evidence" value="ECO:0007669"/>
    <property type="project" value="UniProtKB-UniRule"/>
</dbReference>
<dbReference type="NCBIfam" id="TIGR00312">
    <property type="entry name" value="cbiD"/>
    <property type="match status" value="1"/>
</dbReference>
<dbReference type="PIRSF" id="PIRSF026782">
    <property type="entry name" value="CbiD"/>
    <property type="match status" value="1"/>
</dbReference>
<dbReference type="UniPathway" id="UPA00148">
    <property type="reaction ID" value="UER00227"/>
</dbReference>
<keyword evidence="7" id="KW-1185">Reference proteome</keyword>
<dbReference type="GO" id="GO:0032259">
    <property type="term" value="P:methylation"/>
    <property type="evidence" value="ECO:0007669"/>
    <property type="project" value="UniProtKB-KW"/>
</dbReference>
<dbReference type="RefSeq" id="WP_073283239.1">
    <property type="nucleotide sequence ID" value="NZ_FRCP01000006.1"/>
</dbReference>
<dbReference type="Proteomes" id="UP000184038">
    <property type="component" value="Unassembled WGS sequence"/>
</dbReference>
<dbReference type="SUPFAM" id="SSF111342">
    <property type="entry name" value="CbiD-like"/>
    <property type="match status" value="1"/>
</dbReference>
<gene>
    <name evidence="5" type="primary">cbiD</name>
    <name evidence="6" type="ORF">SAMN02746066_00811</name>
</gene>
<proteinExistence type="inferred from homology"/>
<keyword evidence="1 5" id="KW-0169">Cobalamin biosynthesis</keyword>
<evidence type="ECO:0000313" key="7">
    <source>
        <dbReference type="Proteomes" id="UP000184038"/>
    </source>
</evidence>
<reference evidence="6 7" key="1">
    <citation type="submission" date="2016-11" db="EMBL/GenBank/DDBJ databases">
        <authorList>
            <person name="Jaros S."/>
            <person name="Januszkiewicz K."/>
            <person name="Wedrychowicz H."/>
        </authorList>
    </citation>
    <scope>NUCLEOTIDE SEQUENCE [LARGE SCALE GENOMIC DNA]</scope>
    <source>
        <strain evidence="6 7">DSM 15930</strain>
    </source>
</reference>
<accession>A0A1M7G3I7</accession>